<evidence type="ECO:0000313" key="1">
    <source>
        <dbReference type="EMBL" id="GIQ87477.1"/>
    </source>
</evidence>
<dbReference type="EMBL" id="BDIP01003259">
    <property type="protein sequence ID" value="GIQ87477.1"/>
    <property type="molecule type" value="Genomic_DNA"/>
</dbReference>
<protein>
    <submittedName>
        <fullName evidence="1">Uncharacterized protein</fullName>
    </submittedName>
</protein>
<keyword evidence="2" id="KW-1185">Reference proteome</keyword>
<dbReference type="Proteomes" id="UP000265618">
    <property type="component" value="Unassembled WGS sequence"/>
</dbReference>
<accession>A0A9K3GLN4</accession>
<organism evidence="1 2">
    <name type="scientific">Kipferlia bialata</name>
    <dbReference type="NCBI Taxonomy" id="797122"/>
    <lineage>
        <taxon>Eukaryota</taxon>
        <taxon>Metamonada</taxon>
        <taxon>Carpediemonas-like organisms</taxon>
        <taxon>Kipferlia</taxon>
    </lineage>
</organism>
<evidence type="ECO:0000313" key="2">
    <source>
        <dbReference type="Proteomes" id="UP000265618"/>
    </source>
</evidence>
<comment type="caution">
    <text evidence="1">The sequence shown here is derived from an EMBL/GenBank/DDBJ whole genome shotgun (WGS) entry which is preliminary data.</text>
</comment>
<name>A0A9K3GLN4_9EUKA</name>
<dbReference type="AlphaFoldDB" id="A0A9K3GLN4"/>
<sequence>IAVAERDAYKQRSDATTDIVQKALEQLEASKAQSLKQANRIEFLTVQLDTQKATSKKYRTDLEGTLGRQKELMELALQMDDLRKKDTIKRVQAEKQSMQLANLCRYLHKRLETVEVKVEKGTPTISSIVTTIAAETDALMDTRPGNMGVEGERER</sequence>
<feature type="non-terminal residue" evidence="1">
    <location>
        <position position="1"/>
    </location>
</feature>
<gene>
    <name evidence="1" type="ORF">KIPB_009522</name>
</gene>
<proteinExistence type="predicted"/>
<reference evidence="1 2" key="1">
    <citation type="journal article" date="2018" name="PLoS ONE">
        <title>The draft genome of Kipferlia bialata reveals reductive genome evolution in fornicate parasites.</title>
        <authorList>
            <person name="Tanifuji G."/>
            <person name="Takabayashi S."/>
            <person name="Kume K."/>
            <person name="Takagi M."/>
            <person name="Nakayama T."/>
            <person name="Kamikawa R."/>
            <person name="Inagaki Y."/>
            <person name="Hashimoto T."/>
        </authorList>
    </citation>
    <scope>NUCLEOTIDE SEQUENCE [LARGE SCALE GENOMIC DNA]</scope>
    <source>
        <strain evidence="1">NY0173</strain>
    </source>
</reference>